<evidence type="ECO:0000313" key="8">
    <source>
        <dbReference type="Proteomes" id="UP001595973"/>
    </source>
</evidence>
<comment type="caution">
    <text evidence="7">The sequence shown here is derived from an EMBL/GenBank/DDBJ whole genome shotgun (WGS) entry which is preliminary data.</text>
</comment>
<gene>
    <name evidence="7" type="ORF">ACFO5X_05730</name>
</gene>
<evidence type="ECO:0000256" key="2">
    <source>
        <dbReference type="ARBA" id="ARBA00022475"/>
    </source>
</evidence>
<feature type="transmembrane region" description="Helical" evidence="6">
    <location>
        <begin position="150"/>
        <end position="172"/>
    </location>
</feature>
<dbReference type="PANTHER" id="PTHR30086:SF20">
    <property type="entry name" value="ARGININE EXPORTER PROTEIN ARGO-RELATED"/>
    <property type="match status" value="1"/>
</dbReference>
<evidence type="ECO:0000256" key="1">
    <source>
        <dbReference type="ARBA" id="ARBA00004651"/>
    </source>
</evidence>
<name>A0ABV9KDS9_9RHOB</name>
<feature type="transmembrane region" description="Helical" evidence="6">
    <location>
        <begin position="112"/>
        <end position="135"/>
    </location>
</feature>
<evidence type="ECO:0000256" key="3">
    <source>
        <dbReference type="ARBA" id="ARBA00022692"/>
    </source>
</evidence>
<dbReference type="RefSeq" id="WP_380716286.1">
    <property type="nucleotide sequence ID" value="NZ_JBHSGI010000002.1"/>
</dbReference>
<evidence type="ECO:0000256" key="4">
    <source>
        <dbReference type="ARBA" id="ARBA00022989"/>
    </source>
</evidence>
<dbReference type="PANTHER" id="PTHR30086">
    <property type="entry name" value="ARGININE EXPORTER PROTEIN ARGO"/>
    <property type="match status" value="1"/>
</dbReference>
<evidence type="ECO:0000313" key="7">
    <source>
        <dbReference type="EMBL" id="MFC4668048.1"/>
    </source>
</evidence>
<keyword evidence="2" id="KW-1003">Cell membrane</keyword>
<dbReference type="EMBL" id="JBHSGI010000002">
    <property type="protein sequence ID" value="MFC4668048.1"/>
    <property type="molecule type" value="Genomic_DNA"/>
</dbReference>
<keyword evidence="3 6" id="KW-0812">Transmembrane</keyword>
<keyword evidence="4 6" id="KW-1133">Transmembrane helix</keyword>
<feature type="transmembrane region" description="Helical" evidence="6">
    <location>
        <begin position="41"/>
        <end position="67"/>
    </location>
</feature>
<evidence type="ECO:0000256" key="6">
    <source>
        <dbReference type="SAM" id="Phobius"/>
    </source>
</evidence>
<dbReference type="InterPro" id="IPR001123">
    <property type="entry name" value="LeuE-type"/>
</dbReference>
<dbReference type="Pfam" id="PF01810">
    <property type="entry name" value="LysE"/>
    <property type="match status" value="1"/>
</dbReference>
<feature type="transmembrane region" description="Helical" evidence="6">
    <location>
        <begin position="184"/>
        <end position="205"/>
    </location>
</feature>
<sequence length="206" mass="21685">MTISPWDLLLYAGGVMVLFLTPGPVWMALIARTLSGGFRSAVPLALGVVVGDMLWPVLAILGVSWFVTAFAGVQMVLKAMAVVMFLAMGILTLRGADRPITADRRLTRPGAWAGFAAGMAVILGNPKAILFYMGLLPGFFDLRGLNGWDIAAIVAVSQMVPLLGNLALAGLVDRMRARLGSPSAIRKTNLVAGVLLICVAAIIPLT</sequence>
<keyword evidence="8" id="KW-1185">Reference proteome</keyword>
<proteinExistence type="predicted"/>
<accession>A0ABV9KDS9</accession>
<feature type="transmembrane region" description="Helical" evidence="6">
    <location>
        <begin position="73"/>
        <end position="91"/>
    </location>
</feature>
<organism evidence="7 8">
    <name type="scientific">Seohaeicola nanhaiensis</name>
    <dbReference type="NCBI Taxonomy" id="1387282"/>
    <lineage>
        <taxon>Bacteria</taxon>
        <taxon>Pseudomonadati</taxon>
        <taxon>Pseudomonadota</taxon>
        <taxon>Alphaproteobacteria</taxon>
        <taxon>Rhodobacterales</taxon>
        <taxon>Roseobacteraceae</taxon>
        <taxon>Seohaeicola</taxon>
    </lineage>
</organism>
<evidence type="ECO:0000256" key="5">
    <source>
        <dbReference type="ARBA" id="ARBA00023136"/>
    </source>
</evidence>
<reference evidence="8" key="1">
    <citation type="journal article" date="2019" name="Int. J. Syst. Evol. Microbiol.">
        <title>The Global Catalogue of Microorganisms (GCM) 10K type strain sequencing project: providing services to taxonomists for standard genome sequencing and annotation.</title>
        <authorList>
            <consortium name="The Broad Institute Genomics Platform"/>
            <consortium name="The Broad Institute Genome Sequencing Center for Infectious Disease"/>
            <person name="Wu L."/>
            <person name="Ma J."/>
        </authorList>
    </citation>
    <scope>NUCLEOTIDE SEQUENCE [LARGE SCALE GENOMIC DNA]</scope>
    <source>
        <strain evidence="8">CGMCC 4.7283</strain>
    </source>
</reference>
<protein>
    <submittedName>
        <fullName evidence="7">LysE family translocator</fullName>
    </submittedName>
</protein>
<dbReference type="Proteomes" id="UP001595973">
    <property type="component" value="Unassembled WGS sequence"/>
</dbReference>
<keyword evidence="5 6" id="KW-0472">Membrane</keyword>
<comment type="subcellular location">
    <subcellularLocation>
        <location evidence="1">Cell membrane</location>
        <topology evidence="1">Multi-pass membrane protein</topology>
    </subcellularLocation>
</comment>
<feature type="transmembrane region" description="Helical" evidence="6">
    <location>
        <begin position="6"/>
        <end position="29"/>
    </location>
</feature>